<feature type="binding site" evidence="8">
    <location>
        <position position="373"/>
    </location>
    <ligand>
        <name>[4Fe-4S] cluster</name>
        <dbReference type="ChEBI" id="CHEBI:49883"/>
        <label>1</label>
    </ligand>
</feature>
<dbReference type="InterPro" id="IPR010208">
    <property type="entry name" value="Ion_transpt_RnfC/RsxC"/>
</dbReference>
<comment type="function">
    <text evidence="8">Part of a membrane-bound complex that couples electron transfer with translocation of ions across the membrane.</text>
</comment>
<evidence type="ECO:0000313" key="11">
    <source>
        <dbReference type="Proteomes" id="UP000461585"/>
    </source>
</evidence>
<dbReference type="GO" id="GO:0046872">
    <property type="term" value="F:metal ion binding"/>
    <property type="evidence" value="ECO:0007669"/>
    <property type="project" value="UniProtKB-KW"/>
</dbReference>
<dbReference type="AlphaFoldDB" id="A0A7X5HWN6"/>
<keyword evidence="8" id="KW-1003">Cell membrane</keyword>
<feature type="binding site" evidence="8">
    <location>
        <position position="412"/>
    </location>
    <ligand>
        <name>[4Fe-4S] cluster</name>
        <dbReference type="ChEBI" id="CHEBI:49883"/>
        <label>2</label>
    </ligand>
</feature>
<keyword evidence="5 8" id="KW-0249">Electron transport</keyword>
<gene>
    <name evidence="10" type="primary">rsxC</name>
    <name evidence="8" type="synonym">rnfC</name>
    <name evidence="10" type="ORF">GXN74_09415</name>
</gene>
<dbReference type="InterPro" id="IPR019554">
    <property type="entry name" value="Soluble_ligand-bd"/>
</dbReference>
<keyword evidence="1 8" id="KW-0813">Transport</keyword>
<dbReference type="GO" id="GO:0022900">
    <property type="term" value="P:electron transport chain"/>
    <property type="evidence" value="ECO:0007669"/>
    <property type="project" value="UniProtKB-UniRule"/>
</dbReference>
<comment type="similarity">
    <text evidence="8">Belongs to the 4Fe4S bacterial-type ferredoxin family. RnfC subfamily.</text>
</comment>
<dbReference type="EC" id="7.-.-.-" evidence="8"/>
<dbReference type="InterPro" id="IPR017900">
    <property type="entry name" value="4Fe4S_Fe_S_CS"/>
</dbReference>
<accession>A0A7X5HWN6</accession>
<keyword evidence="7 8" id="KW-0411">Iron-sulfur</keyword>
<dbReference type="SUPFAM" id="SSF142019">
    <property type="entry name" value="Nqo1 FMN-binding domain-like"/>
    <property type="match status" value="1"/>
</dbReference>
<comment type="subcellular location">
    <subcellularLocation>
        <location evidence="8">Cell membrane</location>
        <topology evidence="8">Peripheral membrane protein</topology>
    </subcellularLocation>
</comment>
<dbReference type="Proteomes" id="UP000461585">
    <property type="component" value="Unassembled WGS sequence"/>
</dbReference>
<dbReference type="InterPro" id="IPR017896">
    <property type="entry name" value="4Fe4S_Fe-S-bd"/>
</dbReference>
<keyword evidence="6 8" id="KW-0408">Iron</keyword>
<comment type="subunit">
    <text evidence="8">The complex is composed of six subunits: RnfA, RnfB, RnfC, RnfD, RnfE and RnfG.</text>
</comment>
<proteinExistence type="inferred from homology"/>
<dbReference type="GO" id="GO:0051539">
    <property type="term" value="F:4 iron, 4 sulfur cluster binding"/>
    <property type="evidence" value="ECO:0007669"/>
    <property type="project" value="UniProtKB-KW"/>
</dbReference>
<evidence type="ECO:0000256" key="3">
    <source>
        <dbReference type="ARBA" id="ARBA00022723"/>
    </source>
</evidence>
<reference evidence="10 11" key="1">
    <citation type="submission" date="2020-01" db="EMBL/GenBank/DDBJ databases">
        <title>Anaeroalcalibacter tamaniensis gen. nov., sp. nov., moderately halophilic strictly anaerobic fermenter bacterium from mud volcano of Taman peninsula.</title>
        <authorList>
            <person name="Frolova A."/>
            <person name="Merkel A.Y."/>
            <person name="Slobodkin A.I."/>
        </authorList>
    </citation>
    <scope>NUCLEOTIDE SEQUENCE [LARGE SCALE GENOMIC DNA]</scope>
    <source>
        <strain evidence="10 11">F-3ap</strain>
    </source>
</reference>
<evidence type="ECO:0000256" key="6">
    <source>
        <dbReference type="ARBA" id="ARBA00023004"/>
    </source>
</evidence>
<feature type="domain" description="4Fe-4S ferredoxin-type" evidence="9">
    <location>
        <begin position="395"/>
        <end position="426"/>
    </location>
</feature>
<evidence type="ECO:0000256" key="1">
    <source>
        <dbReference type="ARBA" id="ARBA00022448"/>
    </source>
</evidence>
<evidence type="ECO:0000256" key="5">
    <source>
        <dbReference type="ARBA" id="ARBA00022982"/>
    </source>
</evidence>
<comment type="caution">
    <text evidence="10">The sequence shown here is derived from an EMBL/GenBank/DDBJ whole genome shotgun (WGS) entry which is preliminary data.</text>
</comment>
<dbReference type="GO" id="GO:0005886">
    <property type="term" value="C:plasma membrane"/>
    <property type="evidence" value="ECO:0007669"/>
    <property type="project" value="UniProtKB-SubCell"/>
</dbReference>
<keyword evidence="4 8" id="KW-0677">Repeat</keyword>
<dbReference type="Pfam" id="PF13375">
    <property type="entry name" value="RnfC_N"/>
    <property type="match status" value="1"/>
</dbReference>
<evidence type="ECO:0000256" key="8">
    <source>
        <dbReference type="HAMAP-Rule" id="MF_00461"/>
    </source>
</evidence>
<dbReference type="RefSeq" id="WP_162370679.1">
    <property type="nucleotide sequence ID" value="NZ_JAAEEH010000024.1"/>
</dbReference>
<dbReference type="Gene3D" id="3.40.50.11540">
    <property type="entry name" value="NADH-ubiquinone oxidoreductase 51kDa subunit"/>
    <property type="match status" value="1"/>
</dbReference>
<keyword evidence="8" id="KW-0472">Membrane</keyword>
<dbReference type="Pfam" id="PF12838">
    <property type="entry name" value="Fer4_7"/>
    <property type="match status" value="1"/>
</dbReference>
<evidence type="ECO:0000256" key="4">
    <source>
        <dbReference type="ARBA" id="ARBA00022737"/>
    </source>
</evidence>
<dbReference type="PANTHER" id="PTHR43034:SF2">
    <property type="entry name" value="ION-TRANSLOCATING OXIDOREDUCTASE COMPLEX SUBUNIT C"/>
    <property type="match status" value="1"/>
</dbReference>
<dbReference type="HAMAP" id="MF_00461">
    <property type="entry name" value="RsxC_RnfC"/>
    <property type="match status" value="1"/>
</dbReference>
<dbReference type="Gene3D" id="3.30.70.20">
    <property type="match status" value="1"/>
</dbReference>
<sequence>MSGLTFKRGIHPPHAKFYSEQKAIEKLMPKGDLVFPMVQHIGAPCKPLVKKSDRVLVGQKIGEASGFVSSPIYSSVSGTVKAVSEILHPNGSKVQAVIIENDGEYTEIETMGQTKPLDQMTDDEIRELIKEGGVVGLGGAGFPTFIKLSPPPDKKIDHILVNGAECEPYLTSDHRIMLEETENVVSGLKVILRLFPDAKGVIGIEENKPDAIKKMQDAVKGEDRIQVAVLQVKYPQGAEKQLIYSITQREVPSGGLPADAGCIVQNIDTVVAIHKAVVEGRPLMRRIVTVTGGAVKNPCNFEVKIGTSYREVVEAAGGFIEEPVKIISGGPMMGIALFSLDVPIIKTSSSILCLSKAEADERKESSCIRCGKCATACPMNLLPMELDKYSRYNAQEAFLHYKGMECIECGSCSFVCPAKRHLVQSIRTTKRTILANRKK</sequence>
<dbReference type="GO" id="GO:0009055">
    <property type="term" value="F:electron transfer activity"/>
    <property type="evidence" value="ECO:0007669"/>
    <property type="project" value="InterPro"/>
</dbReference>
<dbReference type="NCBIfam" id="NF003454">
    <property type="entry name" value="PRK05035.1"/>
    <property type="match status" value="1"/>
</dbReference>
<evidence type="ECO:0000259" key="9">
    <source>
        <dbReference type="PROSITE" id="PS51379"/>
    </source>
</evidence>
<dbReference type="InterPro" id="IPR011538">
    <property type="entry name" value="Nuo51_FMN-bd"/>
</dbReference>
<name>A0A7X5HWN6_9FIRM</name>
<organism evidence="10 11">
    <name type="scientific">Anaerotalea alkaliphila</name>
    <dbReference type="NCBI Taxonomy" id="2662126"/>
    <lineage>
        <taxon>Bacteria</taxon>
        <taxon>Bacillati</taxon>
        <taxon>Bacillota</taxon>
        <taxon>Clostridia</taxon>
        <taxon>Eubacteriales</taxon>
        <taxon>Anaerotalea</taxon>
    </lineage>
</organism>
<feature type="binding site" evidence="8">
    <location>
        <position position="370"/>
    </location>
    <ligand>
        <name>[4Fe-4S] cluster</name>
        <dbReference type="ChEBI" id="CHEBI:49883"/>
        <label>1</label>
    </ligand>
</feature>
<keyword evidence="3 8" id="KW-0479">Metal-binding</keyword>
<dbReference type="Gene3D" id="3.10.20.600">
    <property type="match status" value="1"/>
</dbReference>
<evidence type="ECO:0000256" key="7">
    <source>
        <dbReference type="ARBA" id="ARBA00023014"/>
    </source>
</evidence>
<evidence type="ECO:0000313" key="10">
    <source>
        <dbReference type="EMBL" id="NDL67958.1"/>
    </source>
</evidence>
<evidence type="ECO:0000256" key="2">
    <source>
        <dbReference type="ARBA" id="ARBA00022485"/>
    </source>
</evidence>
<dbReference type="EMBL" id="JAAEEH010000024">
    <property type="protein sequence ID" value="NDL67958.1"/>
    <property type="molecule type" value="Genomic_DNA"/>
</dbReference>
<dbReference type="SUPFAM" id="SSF46548">
    <property type="entry name" value="alpha-helical ferredoxin"/>
    <property type="match status" value="1"/>
</dbReference>
<dbReference type="PROSITE" id="PS51379">
    <property type="entry name" value="4FE4S_FER_2"/>
    <property type="match status" value="2"/>
</dbReference>
<comment type="cofactor">
    <cofactor evidence="8">
        <name>[4Fe-4S] cluster</name>
        <dbReference type="ChEBI" id="CHEBI:49883"/>
    </cofactor>
    <text evidence="8">Binds 2 [4Fe-4S] clusters per subunit.</text>
</comment>
<feature type="binding site" evidence="8">
    <location>
        <position position="367"/>
    </location>
    <ligand>
        <name>[4Fe-4S] cluster</name>
        <dbReference type="ChEBI" id="CHEBI:49883"/>
        <label>1</label>
    </ligand>
</feature>
<dbReference type="InterPro" id="IPR037225">
    <property type="entry name" value="Nuo51_FMN-bd_sf"/>
</dbReference>
<dbReference type="PANTHER" id="PTHR43034">
    <property type="entry name" value="ION-TRANSLOCATING OXIDOREDUCTASE COMPLEX SUBUNIT C"/>
    <property type="match status" value="1"/>
</dbReference>
<dbReference type="NCBIfam" id="TIGR01945">
    <property type="entry name" value="rnfC"/>
    <property type="match status" value="1"/>
</dbReference>
<dbReference type="Pfam" id="PF10531">
    <property type="entry name" value="SLBB"/>
    <property type="match status" value="1"/>
</dbReference>
<keyword evidence="2 8" id="KW-0004">4Fe-4S</keyword>
<dbReference type="InterPro" id="IPR026902">
    <property type="entry name" value="RnfC_N"/>
</dbReference>
<protein>
    <recommendedName>
        <fullName evidence="8">Ion-translocating oxidoreductase complex subunit C</fullName>
        <ecNumber evidence="8">7.-.-.-</ecNumber>
    </recommendedName>
    <alternativeName>
        <fullName evidence="8">Rnf electron transport complex subunit C</fullName>
    </alternativeName>
</protein>
<feature type="domain" description="4Fe-4S ferredoxin-type" evidence="9">
    <location>
        <begin position="358"/>
        <end position="387"/>
    </location>
</feature>
<feature type="binding site" evidence="8">
    <location>
        <position position="406"/>
    </location>
    <ligand>
        <name>[4Fe-4S] cluster</name>
        <dbReference type="ChEBI" id="CHEBI:49883"/>
        <label>2</label>
    </ligand>
</feature>
<feature type="binding site" evidence="8">
    <location>
        <position position="409"/>
    </location>
    <ligand>
        <name>[4Fe-4S] cluster</name>
        <dbReference type="ChEBI" id="CHEBI:49883"/>
        <label>2</label>
    </ligand>
</feature>
<keyword evidence="11" id="KW-1185">Reference proteome</keyword>
<feature type="binding site" evidence="8">
    <location>
        <position position="416"/>
    </location>
    <ligand>
        <name>[4Fe-4S] cluster</name>
        <dbReference type="ChEBI" id="CHEBI:49883"/>
        <label>1</label>
    </ligand>
</feature>
<feature type="binding site" evidence="8">
    <location>
        <position position="377"/>
    </location>
    <ligand>
        <name>[4Fe-4S] cluster</name>
        <dbReference type="ChEBI" id="CHEBI:49883"/>
        <label>2</label>
    </ligand>
</feature>
<dbReference type="Pfam" id="PF01512">
    <property type="entry name" value="Complex1_51K"/>
    <property type="match status" value="1"/>
</dbReference>
<dbReference type="PROSITE" id="PS00198">
    <property type="entry name" value="4FE4S_FER_1"/>
    <property type="match status" value="2"/>
</dbReference>
<keyword evidence="8" id="KW-1278">Translocase</keyword>